<dbReference type="RefSeq" id="WP_377348840.1">
    <property type="nucleotide sequence ID" value="NZ_JBHLTP010000011.1"/>
</dbReference>
<comment type="caution">
    <text evidence="3">The sequence shown here is derived from an EMBL/GenBank/DDBJ whole genome shotgun (WGS) entry which is preliminary data.</text>
</comment>
<dbReference type="InterPro" id="IPR051797">
    <property type="entry name" value="TrmB-like"/>
</dbReference>
<evidence type="ECO:0000259" key="1">
    <source>
        <dbReference type="Pfam" id="PF01978"/>
    </source>
</evidence>
<dbReference type="SUPFAM" id="SSF46785">
    <property type="entry name" value="Winged helix' DNA-binding domain"/>
    <property type="match status" value="1"/>
</dbReference>
<dbReference type="Pfam" id="PF11495">
    <property type="entry name" value="Regulator_TrmB"/>
    <property type="match status" value="1"/>
</dbReference>
<dbReference type="InterPro" id="IPR021586">
    <property type="entry name" value="Tscrpt_reg_TrmB_C"/>
</dbReference>
<dbReference type="InterPro" id="IPR036388">
    <property type="entry name" value="WH-like_DNA-bd_sf"/>
</dbReference>
<feature type="domain" description="Transcription regulator TrmB N-terminal" evidence="1">
    <location>
        <begin position="2"/>
        <end position="70"/>
    </location>
</feature>
<dbReference type="EMBL" id="JBHLTP010000011">
    <property type="protein sequence ID" value="MFC0524655.1"/>
    <property type="molecule type" value="Genomic_DNA"/>
</dbReference>
<proteinExistence type="predicted"/>
<dbReference type="Gene3D" id="1.10.10.10">
    <property type="entry name" value="Winged helix-like DNA-binding domain superfamily/Winged helix DNA-binding domain"/>
    <property type="match status" value="1"/>
</dbReference>
<gene>
    <name evidence="3" type="ORF">ACFFGV_13845</name>
</gene>
<dbReference type="CDD" id="cd09124">
    <property type="entry name" value="PLDc_like_TrmB_middle"/>
    <property type="match status" value="1"/>
</dbReference>
<organism evidence="3 4">
    <name type="scientific">Pontibacillus salicampi</name>
    <dbReference type="NCBI Taxonomy" id="1449801"/>
    <lineage>
        <taxon>Bacteria</taxon>
        <taxon>Bacillati</taxon>
        <taxon>Bacillota</taxon>
        <taxon>Bacilli</taxon>
        <taxon>Bacillales</taxon>
        <taxon>Bacillaceae</taxon>
        <taxon>Pontibacillus</taxon>
    </lineage>
</organism>
<protein>
    <submittedName>
        <fullName evidence="3">TrmB family transcriptional regulator</fullName>
    </submittedName>
</protein>
<dbReference type="Proteomes" id="UP001589836">
    <property type="component" value="Unassembled WGS sequence"/>
</dbReference>
<evidence type="ECO:0000313" key="4">
    <source>
        <dbReference type="Proteomes" id="UP001589836"/>
    </source>
</evidence>
<dbReference type="Pfam" id="PF01978">
    <property type="entry name" value="TrmB"/>
    <property type="match status" value="1"/>
</dbReference>
<reference evidence="3 4" key="1">
    <citation type="submission" date="2024-09" db="EMBL/GenBank/DDBJ databases">
        <authorList>
            <person name="Sun Q."/>
            <person name="Mori K."/>
        </authorList>
    </citation>
    <scope>NUCLEOTIDE SEQUENCE [LARGE SCALE GENOMIC DNA]</scope>
    <source>
        <strain evidence="3 4">NCAIM B.02529</strain>
    </source>
</reference>
<feature type="domain" description="Transcription regulator TrmB C-terminal" evidence="2">
    <location>
        <begin position="101"/>
        <end position="223"/>
    </location>
</feature>
<dbReference type="InterPro" id="IPR002831">
    <property type="entry name" value="Tscrpt_reg_TrmB_N"/>
</dbReference>
<dbReference type="InterPro" id="IPR036390">
    <property type="entry name" value="WH_DNA-bd_sf"/>
</dbReference>
<dbReference type="PANTHER" id="PTHR34293">
    <property type="entry name" value="HTH-TYPE TRANSCRIPTIONAL REGULATOR TRMBL2"/>
    <property type="match status" value="1"/>
</dbReference>
<dbReference type="PANTHER" id="PTHR34293:SF1">
    <property type="entry name" value="HTH-TYPE TRANSCRIPTIONAL REGULATOR TRMBL2"/>
    <property type="match status" value="1"/>
</dbReference>
<evidence type="ECO:0000313" key="3">
    <source>
        <dbReference type="EMBL" id="MFC0524655.1"/>
    </source>
</evidence>
<name>A0ABV6LQI0_9BACI</name>
<accession>A0ABV6LQI0</accession>
<keyword evidence="4" id="KW-1185">Reference proteome</keyword>
<evidence type="ECO:0000259" key="2">
    <source>
        <dbReference type="Pfam" id="PF11495"/>
    </source>
</evidence>
<sequence length="252" mass="28950">MLQPFGFTQYESKVYEALITIEEALDATAIVKRSGVPRAKVYEVLQRMSNKGLVLESTVDKKRVYKALPIDSTINKLKADFEANVEELKHIPKIEAPSDDRVWTLKEDHSIQSMQQEMIQEAEQTIVISGWADDLSSHLALLEDKEAEGVEVEVHSIGKVDTNLSNVSTLVPNSMHETLERSRIVIIDHKRLLFAGMEQHDWQAIQTRSKPLVKFFTEFFYHDVALTEITKRYSSTILEDDTIREVLMKLRY</sequence>